<dbReference type="Pfam" id="PF00307">
    <property type="entry name" value="CH"/>
    <property type="match status" value="1"/>
</dbReference>
<proteinExistence type="inferred from homology"/>
<reference evidence="9 10" key="1">
    <citation type="submission" date="2018-06" db="EMBL/GenBank/DDBJ databases">
        <title>The Genome of Cuscuta australis (Dodder) Provides Insight into the Evolution of Plant Parasitism.</title>
        <authorList>
            <person name="Liu H."/>
        </authorList>
    </citation>
    <scope>NUCLEOTIDE SEQUENCE [LARGE SCALE GENOMIC DNA]</scope>
    <source>
        <strain evidence="10">cv. Yunnan</strain>
        <tissue evidence="9">Vines</tissue>
    </source>
</reference>
<feature type="binding site" evidence="4">
    <location>
        <begin position="658"/>
        <end position="665"/>
    </location>
    <ligand>
        <name>ATP</name>
        <dbReference type="ChEBI" id="CHEBI:30616"/>
    </ligand>
</feature>
<dbReference type="InterPro" id="IPR027640">
    <property type="entry name" value="Kinesin-like_fam"/>
</dbReference>
<keyword evidence="3 4" id="KW-0505">Motor protein</keyword>
<keyword evidence="4" id="KW-0067">ATP-binding</keyword>
<comment type="similarity">
    <text evidence="2">Belongs to the TRAFAC class myosin-kinesin ATPase superfamily. Kinesin family. KIN-14 subfamily.</text>
</comment>
<feature type="coiled-coil region" evidence="5">
    <location>
        <begin position="306"/>
        <end position="493"/>
    </location>
</feature>
<feature type="region of interest" description="Disordered" evidence="6">
    <location>
        <begin position="163"/>
        <end position="192"/>
    </location>
</feature>
<feature type="compositionally biased region" description="Polar residues" evidence="6">
    <location>
        <begin position="10"/>
        <end position="24"/>
    </location>
</feature>
<evidence type="ECO:0000313" key="9">
    <source>
        <dbReference type="EMBL" id="RAL41523.1"/>
    </source>
</evidence>
<dbReference type="FunFam" id="3.40.850.10:FF:000111">
    <property type="entry name" value="p-loop nucleoside triphosphate hydrolase superfamily protein with CH (Calponin Homology) domain"/>
    <property type="match status" value="1"/>
</dbReference>
<comment type="caution">
    <text evidence="9">The sequence shown here is derived from an EMBL/GenBank/DDBJ whole genome shotgun (WGS) entry which is preliminary data.</text>
</comment>
<evidence type="ECO:0008006" key="11">
    <source>
        <dbReference type="Google" id="ProtNLM"/>
    </source>
</evidence>
<dbReference type="InterPro" id="IPR036872">
    <property type="entry name" value="CH_dom_sf"/>
</dbReference>
<dbReference type="InterPro" id="IPR027417">
    <property type="entry name" value="P-loop_NTPase"/>
</dbReference>
<protein>
    <recommendedName>
        <fullName evidence="11">Kinesin motor domain-containing protein</fullName>
    </recommendedName>
</protein>
<evidence type="ECO:0000259" key="7">
    <source>
        <dbReference type="PROSITE" id="PS50021"/>
    </source>
</evidence>
<feature type="region of interest" description="Disordered" evidence="6">
    <location>
        <begin position="1"/>
        <end position="24"/>
    </location>
</feature>
<dbReference type="Proteomes" id="UP000249390">
    <property type="component" value="Unassembled WGS sequence"/>
</dbReference>
<dbReference type="GO" id="GO:0009536">
    <property type="term" value="C:plastid"/>
    <property type="evidence" value="ECO:0007669"/>
    <property type="project" value="UniProtKB-SubCell"/>
</dbReference>
<dbReference type="SUPFAM" id="SSF52540">
    <property type="entry name" value="P-loop containing nucleoside triphosphate hydrolases"/>
    <property type="match status" value="1"/>
</dbReference>
<dbReference type="Gene3D" id="3.40.850.10">
    <property type="entry name" value="Kinesin motor domain"/>
    <property type="match status" value="1"/>
</dbReference>
<dbReference type="InterPro" id="IPR001752">
    <property type="entry name" value="Kinesin_motor_dom"/>
</dbReference>
<evidence type="ECO:0000256" key="1">
    <source>
        <dbReference type="ARBA" id="ARBA00004474"/>
    </source>
</evidence>
<dbReference type="AlphaFoldDB" id="A0A328DCB5"/>
<feature type="domain" description="Calponin-homology (CH)" evidence="7">
    <location>
        <begin position="29"/>
        <end position="137"/>
    </location>
</feature>
<dbReference type="InterPro" id="IPR001715">
    <property type="entry name" value="CH_dom"/>
</dbReference>
<dbReference type="SUPFAM" id="SSF47576">
    <property type="entry name" value="Calponin-homology domain, CH-domain"/>
    <property type="match status" value="1"/>
</dbReference>
<evidence type="ECO:0000259" key="8">
    <source>
        <dbReference type="PROSITE" id="PS50067"/>
    </source>
</evidence>
<evidence type="ECO:0000256" key="6">
    <source>
        <dbReference type="SAM" id="MobiDB-lite"/>
    </source>
</evidence>
<evidence type="ECO:0000313" key="10">
    <source>
        <dbReference type="Proteomes" id="UP000249390"/>
    </source>
</evidence>
<dbReference type="PROSITE" id="PS50021">
    <property type="entry name" value="CH"/>
    <property type="match status" value="1"/>
</dbReference>
<dbReference type="SMART" id="SM00129">
    <property type="entry name" value="KISc"/>
    <property type="match status" value="1"/>
</dbReference>
<dbReference type="SMART" id="SM00033">
    <property type="entry name" value="CH"/>
    <property type="match status" value="1"/>
</dbReference>
<evidence type="ECO:0000256" key="5">
    <source>
        <dbReference type="SAM" id="Coils"/>
    </source>
</evidence>
<feature type="compositionally biased region" description="Basic and acidic residues" evidence="6">
    <location>
        <begin position="180"/>
        <end position="192"/>
    </location>
</feature>
<gene>
    <name evidence="9" type="ORF">DM860_010317</name>
</gene>
<dbReference type="GO" id="GO:0003777">
    <property type="term" value="F:microtubule motor activity"/>
    <property type="evidence" value="ECO:0007669"/>
    <property type="project" value="InterPro"/>
</dbReference>
<dbReference type="GO" id="GO:0007018">
    <property type="term" value="P:microtubule-based movement"/>
    <property type="evidence" value="ECO:0007669"/>
    <property type="project" value="InterPro"/>
</dbReference>
<evidence type="ECO:0000256" key="3">
    <source>
        <dbReference type="ARBA" id="ARBA00023175"/>
    </source>
</evidence>
<dbReference type="EMBL" id="NQVE01000188">
    <property type="protein sequence ID" value="RAL41523.1"/>
    <property type="molecule type" value="Genomic_DNA"/>
</dbReference>
<dbReference type="PANTHER" id="PTHR47972:SF50">
    <property type="entry name" value="KINESIN-LIKE PROTEIN KIN-14P"/>
    <property type="match status" value="1"/>
</dbReference>
<keyword evidence="5" id="KW-0175">Coiled coil</keyword>
<keyword evidence="10" id="KW-1185">Reference proteome</keyword>
<feature type="coiled-coil region" evidence="5">
    <location>
        <begin position="547"/>
        <end position="574"/>
    </location>
</feature>
<sequence length="730" mass="83364">MNCDDFGRLNTPNGVTCDPPSSSSSEFEVKRIKNVVQWLKSVLPHLSLPINTSEEELRAVLLDGSVLCQLLDKLKPESLFTEARDSVNSSGTYSENVRRFLSALEKMGLPSFQALDLEHGSMKAVLDCLIALQTQFRMQNGASELSENAIMIKSKSMVEHYGCDDGEREESSKLRPFSSLREDRPKLESKSERALRSPVLAAALIHHIGHKFHEVFQLKQGSYADLPDSKISEMMKSNSLDNAPTQSLLTVANGIIDESIERKNGEIPHQNNLFKAREEKYQSRIRVLEALATGTSEETQIVMNQLQQLKIERTKMEVKKKSEEHDVCRLMKGKDDTIEEITALKQELETARETYEHDTRRSQQEISALKQQLKDAQETYEQFCSQVEHDCRGYQEEISSLKQELETDRETYKQHCLKVDDEARGSQKAIEALKKECEMVQKTYEQHCSQMEKEAKGSRIELEDKLKEATGLLTETRNRLKEVETLLESKSLQWKKTQNIYEILTQFHLGALRELKFSSQSIRQEVLKTQKISADEFNCLGKKTKALEDAAANYHAVLDENKKLHNEVQELKGNIRVYCRVRPFLPGQKDKHTIVDYVGDNGELIVTNPLKQGREGRRSFRFNKVYAPVATQAQVFSDIKPLIRSVLDGYSVCIFAYGQTGSGKTYTMTGPDRATEEEWGVNYRALNDLFQISQKRRNATSYQISVQMVEIYNEQIRDLLSADGSQKRYP</sequence>
<feature type="compositionally biased region" description="Basic and acidic residues" evidence="6">
    <location>
        <begin position="163"/>
        <end position="173"/>
    </location>
</feature>
<dbReference type="GO" id="GO:0015630">
    <property type="term" value="C:microtubule cytoskeleton"/>
    <property type="evidence" value="ECO:0007669"/>
    <property type="project" value="TreeGrafter"/>
</dbReference>
<dbReference type="PROSITE" id="PS50067">
    <property type="entry name" value="KINESIN_MOTOR_2"/>
    <property type="match status" value="1"/>
</dbReference>
<dbReference type="InterPro" id="IPR031852">
    <property type="entry name" value="Vik1/Cik1_MT-bd"/>
</dbReference>
<evidence type="ECO:0000256" key="2">
    <source>
        <dbReference type="ARBA" id="ARBA00010899"/>
    </source>
</evidence>
<dbReference type="Gene3D" id="1.10.418.10">
    <property type="entry name" value="Calponin-like domain"/>
    <property type="match status" value="1"/>
</dbReference>
<accession>A0A328DCB5</accession>
<dbReference type="GO" id="GO:0005524">
    <property type="term" value="F:ATP binding"/>
    <property type="evidence" value="ECO:0007669"/>
    <property type="project" value="UniProtKB-UniRule"/>
</dbReference>
<name>A0A328DCB5_9ASTE</name>
<dbReference type="Pfam" id="PF16796">
    <property type="entry name" value="Microtub_bd"/>
    <property type="match status" value="1"/>
</dbReference>
<feature type="domain" description="Kinesin motor" evidence="8">
    <location>
        <begin position="574"/>
        <end position="730"/>
    </location>
</feature>
<dbReference type="GO" id="GO:0008017">
    <property type="term" value="F:microtubule binding"/>
    <property type="evidence" value="ECO:0007669"/>
    <property type="project" value="InterPro"/>
</dbReference>
<keyword evidence="4" id="KW-0547">Nucleotide-binding</keyword>
<organism evidence="9 10">
    <name type="scientific">Cuscuta australis</name>
    <dbReference type="NCBI Taxonomy" id="267555"/>
    <lineage>
        <taxon>Eukaryota</taxon>
        <taxon>Viridiplantae</taxon>
        <taxon>Streptophyta</taxon>
        <taxon>Embryophyta</taxon>
        <taxon>Tracheophyta</taxon>
        <taxon>Spermatophyta</taxon>
        <taxon>Magnoliopsida</taxon>
        <taxon>eudicotyledons</taxon>
        <taxon>Gunneridae</taxon>
        <taxon>Pentapetalae</taxon>
        <taxon>asterids</taxon>
        <taxon>lamiids</taxon>
        <taxon>Solanales</taxon>
        <taxon>Convolvulaceae</taxon>
        <taxon>Cuscuteae</taxon>
        <taxon>Cuscuta</taxon>
        <taxon>Cuscuta subgen. Grammica</taxon>
        <taxon>Cuscuta sect. Cleistogrammica</taxon>
    </lineage>
</organism>
<dbReference type="InterPro" id="IPR036961">
    <property type="entry name" value="Kinesin_motor_dom_sf"/>
</dbReference>
<evidence type="ECO:0000256" key="4">
    <source>
        <dbReference type="PROSITE-ProRule" id="PRU00283"/>
    </source>
</evidence>
<comment type="subcellular location">
    <subcellularLocation>
        <location evidence="1">Plastid</location>
    </subcellularLocation>
</comment>
<dbReference type="PANTHER" id="PTHR47972">
    <property type="entry name" value="KINESIN-LIKE PROTEIN KLP-3"/>
    <property type="match status" value="1"/>
</dbReference>
<dbReference type="Gene3D" id="1.20.5.170">
    <property type="match status" value="1"/>
</dbReference>